<dbReference type="OrthoDB" id="9811332at2"/>
<proteinExistence type="predicted"/>
<organism evidence="1 2">
    <name type="scientific">Segetibacter aerophilus</name>
    <dbReference type="NCBI Taxonomy" id="670293"/>
    <lineage>
        <taxon>Bacteria</taxon>
        <taxon>Pseudomonadati</taxon>
        <taxon>Bacteroidota</taxon>
        <taxon>Chitinophagia</taxon>
        <taxon>Chitinophagales</taxon>
        <taxon>Chitinophagaceae</taxon>
        <taxon>Segetibacter</taxon>
    </lineage>
</organism>
<sequence length="247" mass="28088">MIPEPNLPLHNFFIHEKPFALKQDRPLASFVNKALRGSRFNYQLNPLPNPVEDMNTIEQRINFFLLLENIIANKIEGDVVELGCFTGHCAMLFQKTIEMMQSTKQLHLYDSFSSKFTIEGSVLEVLKENFKAAELKEPIIHAGYFNVTIPGDLPPVISFAHIDCGFAGDPLKHKEVVLDCLDHIYPRMSSGAICILMDYHDSSINDKGFDANPGVKLACDEFLNDKKERITSLFGNQYSHGFFRKIY</sequence>
<accession>A0A512BFQ9</accession>
<dbReference type="Pfam" id="PF05711">
    <property type="entry name" value="TylF"/>
    <property type="match status" value="1"/>
</dbReference>
<protein>
    <recommendedName>
        <fullName evidence="3">Methyltransferase</fullName>
    </recommendedName>
</protein>
<dbReference type="AlphaFoldDB" id="A0A512BFQ9"/>
<dbReference type="EMBL" id="BJYT01000013">
    <property type="protein sequence ID" value="GEO10800.1"/>
    <property type="molecule type" value="Genomic_DNA"/>
</dbReference>
<gene>
    <name evidence="1" type="ORF">SAE01_32960</name>
</gene>
<evidence type="ECO:0000313" key="1">
    <source>
        <dbReference type="EMBL" id="GEO10800.1"/>
    </source>
</evidence>
<dbReference type="PANTHER" id="PTHR40036">
    <property type="entry name" value="MACROCIN O-METHYLTRANSFERASE"/>
    <property type="match status" value="1"/>
</dbReference>
<evidence type="ECO:0000313" key="2">
    <source>
        <dbReference type="Proteomes" id="UP000321513"/>
    </source>
</evidence>
<dbReference type="PANTHER" id="PTHR40036:SF1">
    <property type="entry name" value="MACROCIN O-METHYLTRANSFERASE"/>
    <property type="match status" value="1"/>
</dbReference>
<dbReference type="RefSeq" id="WP_147204919.1">
    <property type="nucleotide sequence ID" value="NZ_BJYT01000013.1"/>
</dbReference>
<reference evidence="1 2" key="1">
    <citation type="submission" date="2019-07" db="EMBL/GenBank/DDBJ databases">
        <title>Whole genome shotgun sequence of Segetibacter aerophilus NBRC 106135.</title>
        <authorList>
            <person name="Hosoyama A."/>
            <person name="Uohara A."/>
            <person name="Ohji S."/>
            <person name="Ichikawa N."/>
        </authorList>
    </citation>
    <scope>NUCLEOTIDE SEQUENCE [LARGE SCALE GENOMIC DNA]</scope>
    <source>
        <strain evidence="1 2">NBRC 106135</strain>
    </source>
</reference>
<dbReference type="Proteomes" id="UP000321513">
    <property type="component" value="Unassembled WGS sequence"/>
</dbReference>
<keyword evidence="2" id="KW-1185">Reference proteome</keyword>
<dbReference type="Gene3D" id="3.40.50.150">
    <property type="entry name" value="Vaccinia Virus protein VP39"/>
    <property type="match status" value="1"/>
</dbReference>
<evidence type="ECO:0008006" key="3">
    <source>
        <dbReference type="Google" id="ProtNLM"/>
    </source>
</evidence>
<name>A0A512BFQ9_9BACT</name>
<comment type="caution">
    <text evidence="1">The sequence shown here is derived from an EMBL/GenBank/DDBJ whole genome shotgun (WGS) entry which is preliminary data.</text>
</comment>
<dbReference type="InterPro" id="IPR029063">
    <property type="entry name" value="SAM-dependent_MTases_sf"/>
</dbReference>
<dbReference type="InterPro" id="IPR008884">
    <property type="entry name" value="TylF_MeTrfase"/>
</dbReference>